<dbReference type="Pfam" id="PF13499">
    <property type="entry name" value="EF-hand_7"/>
    <property type="match status" value="1"/>
</dbReference>
<sequence>MHQKIAPQDRKLSSKLTRRVCITEDLICLMEGFTITAINERPEQKDLVNFASNYFEEIRKRRNMLADRGERKRKVVVLSEIRHFHLVVIGKMSVESADADKPNPGPHSVPEFNVQDVDANENIRIDSSTTQLKSGIITEGDSKSRQKSGKSRPSSAKSKRAGTGKSRLTPVPTPADGSSKVEQALSNGEPAEDSDYDTDLDCEEPREEYDRTGRKAYMEACSQLGIIPVSFVIEHITREKIDIKHHGLGPSGARAIAFALMRNTATTTLNLRDCAIGPEGAGYVSRMLKENFYITELDLAQNKIKSPGAQAISEVLTDNNTIKKLNLSWNDFKDKDAECLAEGIRVNQTLTWLDLSHNGFAEEAGMLLGPAIDANGGLEYLNLSWNHFRGKGGVAIGKGLRANCSLRTLDISWNGLADEGAAAFGESLKENNTLIDLDLTNNRISTEGALAFAKGLQINNTLKILRIGLNPLQNIGAFGLLTAMKNNVDSALEQILFNSVVVNLETQELVELLLGQHPGLTITCTFSKRSDKPDPLDDRFGNNKGNELIYILKKYVEDKNYRLIDLFNQFDKDNSLSVTREEFRMGLKSIGVPMTDDQLTKLIDMLDEDGDGEIDYGEFTWINEVD</sequence>
<comment type="caution">
    <text evidence="4">The sequence shown here is derived from an EMBL/GenBank/DDBJ whole genome shotgun (WGS) entry which is preliminary data.</text>
</comment>
<dbReference type="InterPro" id="IPR032675">
    <property type="entry name" value="LRR_dom_sf"/>
</dbReference>
<name>A0ABN8LA96_9CNID</name>
<evidence type="ECO:0000313" key="4">
    <source>
        <dbReference type="EMBL" id="CAH3014011.1"/>
    </source>
</evidence>
<dbReference type="SUPFAM" id="SSF52047">
    <property type="entry name" value="RNI-like"/>
    <property type="match status" value="1"/>
</dbReference>
<evidence type="ECO:0000259" key="3">
    <source>
        <dbReference type="PROSITE" id="PS50222"/>
    </source>
</evidence>
<proteinExistence type="predicted"/>
<feature type="compositionally biased region" description="Acidic residues" evidence="2">
    <location>
        <begin position="190"/>
        <end position="207"/>
    </location>
</feature>
<dbReference type="InterPro" id="IPR001611">
    <property type="entry name" value="Leu-rich_rpt"/>
</dbReference>
<dbReference type="PANTHER" id="PTHR24114:SF50">
    <property type="entry name" value="RNI-LIKE PROTEIN"/>
    <property type="match status" value="1"/>
</dbReference>
<dbReference type="CDD" id="cd00051">
    <property type="entry name" value="EFh"/>
    <property type="match status" value="1"/>
</dbReference>
<dbReference type="Pfam" id="PF13516">
    <property type="entry name" value="LRR_6"/>
    <property type="match status" value="7"/>
</dbReference>
<dbReference type="Proteomes" id="UP001159427">
    <property type="component" value="Unassembled WGS sequence"/>
</dbReference>
<reference evidence="4 5" key="1">
    <citation type="submission" date="2022-05" db="EMBL/GenBank/DDBJ databases">
        <authorList>
            <consortium name="Genoscope - CEA"/>
            <person name="William W."/>
        </authorList>
    </citation>
    <scope>NUCLEOTIDE SEQUENCE [LARGE SCALE GENOMIC DNA]</scope>
</reference>
<feature type="region of interest" description="Disordered" evidence="2">
    <location>
        <begin position="96"/>
        <end position="207"/>
    </location>
</feature>
<dbReference type="Gene3D" id="1.20.890.10">
    <property type="entry name" value="cAMP-dependent protein kinase regulatory subunit, dimerization-anchoring domain"/>
    <property type="match status" value="1"/>
</dbReference>
<dbReference type="InterPro" id="IPR018247">
    <property type="entry name" value="EF_Hand_1_Ca_BS"/>
</dbReference>
<dbReference type="InterPro" id="IPR052394">
    <property type="entry name" value="LRR-containing"/>
</dbReference>
<dbReference type="PANTHER" id="PTHR24114">
    <property type="entry name" value="LEUCINE RICH REPEAT FAMILY PROTEIN"/>
    <property type="match status" value="1"/>
</dbReference>
<organism evidence="4 5">
    <name type="scientific">Porites evermanni</name>
    <dbReference type="NCBI Taxonomy" id="104178"/>
    <lineage>
        <taxon>Eukaryota</taxon>
        <taxon>Metazoa</taxon>
        <taxon>Cnidaria</taxon>
        <taxon>Anthozoa</taxon>
        <taxon>Hexacorallia</taxon>
        <taxon>Scleractinia</taxon>
        <taxon>Fungiina</taxon>
        <taxon>Poritidae</taxon>
        <taxon>Porites</taxon>
    </lineage>
</organism>
<feature type="domain" description="EF-hand" evidence="3">
    <location>
        <begin position="562"/>
        <end position="593"/>
    </location>
</feature>
<gene>
    <name evidence="4" type="ORF">PEVE_00033592</name>
</gene>
<evidence type="ECO:0000313" key="5">
    <source>
        <dbReference type="Proteomes" id="UP001159427"/>
    </source>
</evidence>
<dbReference type="SMART" id="SM00054">
    <property type="entry name" value="EFh"/>
    <property type="match status" value="2"/>
</dbReference>
<protein>
    <recommendedName>
        <fullName evidence="3">EF-hand domain-containing protein</fullName>
    </recommendedName>
</protein>
<feature type="domain" description="EF-hand" evidence="3">
    <location>
        <begin position="594"/>
        <end position="626"/>
    </location>
</feature>
<dbReference type="InterPro" id="IPR011992">
    <property type="entry name" value="EF-hand-dom_pair"/>
</dbReference>
<dbReference type="SUPFAM" id="SSF47473">
    <property type="entry name" value="EF-hand"/>
    <property type="match status" value="1"/>
</dbReference>
<keyword evidence="5" id="KW-1185">Reference proteome</keyword>
<accession>A0ABN8LA96</accession>
<dbReference type="EMBL" id="CALNXI010000005">
    <property type="protein sequence ID" value="CAH3014011.1"/>
    <property type="molecule type" value="Genomic_DNA"/>
</dbReference>
<evidence type="ECO:0000256" key="2">
    <source>
        <dbReference type="SAM" id="MobiDB-lite"/>
    </source>
</evidence>
<dbReference type="InterPro" id="IPR002048">
    <property type="entry name" value="EF_hand_dom"/>
</dbReference>
<dbReference type="SMART" id="SM00368">
    <property type="entry name" value="LRR_RI"/>
    <property type="match status" value="8"/>
</dbReference>
<evidence type="ECO:0000256" key="1">
    <source>
        <dbReference type="ARBA" id="ARBA00022837"/>
    </source>
</evidence>
<dbReference type="PROSITE" id="PS00018">
    <property type="entry name" value="EF_HAND_1"/>
    <property type="match status" value="1"/>
</dbReference>
<dbReference type="PROSITE" id="PS50222">
    <property type="entry name" value="EF_HAND_2"/>
    <property type="match status" value="2"/>
</dbReference>
<keyword evidence="1" id="KW-0106">Calcium</keyword>
<dbReference type="Gene3D" id="1.10.238.10">
    <property type="entry name" value="EF-hand"/>
    <property type="match status" value="1"/>
</dbReference>
<dbReference type="Gene3D" id="3.80.10.10">
    <property type="entry name" value="Ribonuclease Inhibitor"/>
    <property type="match status" value="3"/>
</dbReference>